<dbReference type="Gene3D" id="2.180.10.10">
    <property type="entry name" value="RHS repeat-associated core"/>
    <property type="match status" value="1"/>
</dbReference>
<dbReference type="AlphaFoldDB" id="A0A4V2F1Y9"/>
<organism evidence="2 3">
    <name type="scientific">Pseudobacter ginsenosidimutans</name>
    <dbReference type="NCBI Taxonomy" id="661488"/>
    <lineage>
        <taxon>Bacteria</taxon>
        <taxon>Pseudomonadati</taxon>
        <taxon>Bacteroidota</taxon>
        <taxon>Chitinophagia</taxon>
        <taxon>Chitinophagales</taxon>
        <taxon>Chitinophagaceae</taxon>
        <taxon>Pseudobacter</taxon>
    </lineage>
</organism>
<sequence>MKVKTQLLLSSIVMNCLLLAACKKNGSGSNNWPAPMIKTETTNNNITSYRYDKQGRIVELVNGDWVRVDYSYTRDSLFYKTTEIATNAVQKVAAKLDPNGMLAAQEGTVRKYDDDGRPVEELSPPNSNGWQKRYKYYYNSATGLLDSTRQTESKLLQTRWLQTTVYTYYPDQNNTIGNENRGMGFMGKNSPRPVKISEIWRPKSVDPFREITNIMKLQYGYDEQGRIVVEDHTEDRADNTVVQWRTVYTYY</sequence>
<dbReference type="PROSITE" id="PS51257">
    <property type="entry name" value="PROKAR_LIPOPROTEIN"/>
    <property type="match status" value="1"/>
</dbReference>
<reference evidence="2 3" key="1">
    <citation type="submission" date="2019-02" db="EMBL/GenBank/DDBJ databases">
        <title>Genomic Encyclopedia of Type Strains, Phase IV (KMG-IV): sequencing the most valuable type-strain genomes for metagenomic binning, comparative biology and taxonomic classification.</title>
        <authorList>
            <person name="Goeker M."/>
        </authorList>
    </citation>
    <scope>NUCLEOTIDE SEQUENCE [LARGE SCALE GENOMIC DNA]</scope>
    <source>
        <strain evidence="2 3">DSM 18116</strain>
    </source>
</reference>
<dbReference type="EMBL" id="SGXA01000001">
    <property type="protein sequence ID" value="RZS75436.1"/>
    <property type="molecule type" value="Genomic_DNA"/>
</dbReference>
<dbReference type="Proteomes" id="UP000293874">
    <property type="component" value="Unassembled WGS sequence"/>
</dbReference>
<evidence type="ECO:0000313" key="2">
    <source>
        <dbReference type="EMBL" id="RZS75436.1"/>
    </source>
</evidence>
<keyword evidence="1" id="KW-0732">Signal</keyword>
<keyword evidence="3" id="KW-1185">Reference proteome</keyword>
<accession>A0A4V2F1Y9</accession>
<dbReference type="RefSeq" id="WP_130539804.1">
    <property type="nucleotide sequence ID" value="NZ_CP042431.1"/>
</dbReference>
<comment type="caution">
    <text evidence="2">The sequence shown here is derived from an EMBL/GenBank/DDBJ whole genome shotgun (WGS) entry which is preliminary data.</text>
</comment>
<dbReference type="OrthoDB" id="950010at2"/>
<gene>
    <name evidence="2" type="ORF">EV199_1302</name>
</gene>
<feature type="signal peptide" evidence="1">
    <location>
        <begin position="1"/>
        <end position="20"/>
    </location>
</feature>
<name>A0A4V2F1Y9_9BACT</name>
<evidence type="ECO:0000313" key="3">
    <source>
        <dbReference type="Proteomes" id="UP000293874"/>
    </source>
</evidence>
<proteinExistence type="predicted"/>
<evidence type="ECO:0000256" key="1">
    <source>
        <dbReference type="SAM" id="SignalP"/>
    </source>
</evidence>
<protein>
    <submittedName>
        <fullName evidence="2">YD repeat-containing protein</fullName>
    </submittedName>
</protein>
<feature type="chain" id="PRO_5020230685" evidence="1">
    <location>
        <begin position="21"/>
        <end position="251"/>
    </location>
</feature>